<dbReference type="Gene3D" id="3.90.550.10">
    <property type="entry name" value="Spore Coat Polysaccharide Biosynthesis Protein SpsA, Chain A"/>
    <property type="match status" value="1"/>
</dbReference>
<dbReference type="PANTHER" id="PTHR22916:SF3">
    <property type="entry name" value="UDP-GLCNAC:BETAGAL BETA-1,3-N-ACETYLGLUCOSAMINYLTRANSFERASE-LIKE PROTEIN 1"/>
    <property type="match status" value="1"/>
</dbReference>
<dbReference type="AlphaFoldDB" id="A0A9Q6RRT8"/>
<comment type="caution">
    <text evidence="1">The sequence shown here is derived from an EMBL/GenBank/DDBJ whole genome shotgun (WGS) entry which is preliminary data.</text>
</comment>
<dbReference type="EMBL" id="BQOB01000001">
    <property type="protein sequence ID" value="GKH81816.1"/>
    <property type="molecule type" value="Genomic_DNA"/>
</dbReference>
<evidence type="ECO:0000313" key="2">
    <source>
        <dbReference type="Proteomes" id="UP001055104"/>
    </source>
</evidence>
<evidence type="ECO:0000313" key="1">
    <source>
        <dbReference type="EMBL" id="GKH81816.1"/>
    </source>
</evidence>
<proteinExistence type="predicted"/>
<name>A0A9Q6RRT8_9BACT</name>
<organism evidence="1 2">
    <name type="scientific">Phocaeicola dorei</name>
    <dbReference type="NCBI Taxonomy" id="357276"/>
    <lineage>
        <taxon>Bacteria</taxon>
        <taxon>Pseudomonadati</taxon>
        <taxon>Bacteroidota</taxon>
        <taxon>Bacteroidia</taxon>
        <taxon>Bacteroidales</taxon>
        <taxon>Bacteroidaceae</taxon>
        <taxon>Phocaeicola</taxon>
    </lineage>
</organism>
<dbReference type="InterPro" id="IPR001173">
    <property type="entry name" value="Glyco_trans_2-like"/>
</dbReference>
<dbReference type="CDD" id="cd00761">
    <property type="entry name" value="Glyco_tranf_GTA_type"/>
    <property type="match status" value="1"/>
</dbReference>
<dbReference type="KEGG" id="bdo:EL88_05060"/>
<dbReference type="Proteomes" id="UP001055104">
    <property type="component" value="Unassembled WGS sequence"/>
</dbReference>
<accession>A0A9Q6RRT8</accession>
<reference evidence="1" key="1">
    <citation type="submission" date="2022-01" db="EMBL/GenBank/DDBJ databases">
        <title>Novel bile acid biosynthetic pathways are enriched in the microbiome of centenarians.</title>
        <authorList>
            <person name="Sato Y."/>
            <person name="Atarashi K."/>
            <person name="Plichta R.D."/>
            <person name="Arai Y."/>
            <person name="Sasajima S."/>
            <person name="Kearney M.S."/>
            <person name="Suda W."/>
            <person name="Takeshita K."/>
            <person name="Sasaki T."/>
            <person name="Okamoto S."/>
            <person name="Skelly N.A."/>
            <person name="Okamura Y."/>
            <person name="Vlamakis H."/>
            <person name="Li Y."/>
            <person name="Tanoue T."/>
            <person name="Takei H."/>
            <person name="Nittono H."/>
            <person name="Narushima S."/>
            <person name="Irie J."/>
            <person name="Itoh H."/>
            <person name="Moriya K."/>
            <person name="Sugiura Y."/>
            <person name="Suematsu M."/>
            <person name="Moritoki N."/>
            <person name="Shibata S."/>
            <person name="Littman R.D."/>
            <person name="Fischbach A.M."/>
            <person name="Uwamino Y."/>
            <person name="Inoue T."/>
            <person name="Honda A."/>
            <person name="Hattori M."/>
            <person name="Murai T."/>
            <person name="Xavier J.R."/>
            <person name="Hirose N."/>
            <person name="Honda K."/>
        </authorList>
    </citation>
    <scope>NUCLEOTIDE SEQUENCE</scope>
    <source>
        <strain evidence="1">CE91-St7</strain>
    </source>
</reference>
<dbReference type="GO" id="GO:0016758">
    <property type="term" value="F:hexosyltransferase activity"/>
    <property type="evidence" value="ECO:0007669"/>
    <property type="project" value="UniProtKB-ARBA"/>
</dbReference>
<sequence length="340" mass="39890">MKVISIAIPTYNMEQWLNRCLDSVVIPEIIDKVEIIVVNDGSRDRSSEIAHSYADRYPDSVIVIDKENGNYGSCVNRALGIATGKYFRILDADDWFDRNGFIGYVNQLESLTVDVVVTHYVKEFVGRKKNTIYDTSFKCFNQILSINSLQSDDIDFYEDLVMHKLSYRTDLLKSCELRLSEGISYTDTEYVYYPLLKAQNIIFLDILLYRYFIGREGQTVSISSRISHVNDMYIILDRMLSDPCPILRTPPSRRIQMYLLCTFIASYYWSILVIQKLNKENNLSLEKFDERLKKWDDDIYSEVSKVKCLGVTYIKYWRLTKKQLIPTSIYCWLRRLSSKY</sequence>
<gene>
    <name evidence="1" type="ORF">CE91St7_27000</name>
</gene>
<keyword evidence="1" id="KW-0808">Transferase</keyword>
<protein>
    <submittedName>
        <fullName evidence="1">Glycosyl transferase</fullName>
    </submittedName>
</protein>
<dbReference type="InterPro" id="IPR029044">
    <property type="entry name" value="Nucleotide-diphossugar_trans"/>
</dbReference>
<dbReference type="RefSeq" id="WP_022185766.1">
    <property type="nucleotide sequence ID" value="NZ_BQOA01000001.1"/>
</dbReference>
<dbReference type="Pfam" id="PF00535">
    <property type="entry name" value="Glycos_transf_2"/>
    <property type="match status" value="1"/>
</dbReference>
<dbReference type="SUPFAM" id="SSF53448">
    <property type="entry name" value="Nucleotide-diphospho-sugar transferases"/>
    <property type="match status" value="1"/>
</dbReference>
<dbReference type="PANTHER" id="PTHR22916">
    <property type="entry name" value="GLYCOSYLTRANSFERASE"/>
    <property type="match status" value="1"/>
</dbReference>